<dbReference type="InterPro" id="IPR037099">
    <property type="entry name" value="Fum_R/Succ_DH_flav-like_C_sf"/>
</dbReference>
<keyword evidence="1" id="KW-0285">Flavoprotein</keyword>
<name>A0A1M7Z3C8_9VIBR</name>
<evidence type="ECO:0000259" key="4">
    <source>
        <dbReference type="Pfam" id="PF02910"/>
    </source>
</evidence>
<dbReference type="InterPro" id="IPR036188">
    <property type="entry name" value="FAD/NAD-bd_sf"/>
</dbReference>
<protein>
    <submittedName>
        <fullName evidence="5">L-aspartate oxidase</fullName>
        <ecNumber evidence="5">1.4.3.16</ecNumber>
    </submittedName>
</protein>
<feature type="domain" description="Fumarate reductase/succinate dehydrogenase flavoprotein-like C-terminal" evidence="4">
    <location>
        <begin position="465"/>
        <end position="582"/>
    </location>
</feature>
<reference evidence="6" key="1">
    <citation type="submission" date="2016-12" db="EMBL/GenBank/DDBJ databases">
        <authorList>
            <person name="Rodrigo-Torres L."/>
            <person name="Arahal R.D."/>
            <person name="Lucena T."/>
        </authorList>
    </citation>
    <scope>NUCLEOTIDE SEQUENCE [LARGE SCALE GENOMIC DNA]</scope>
</reference>
<dbReference type="EC" id="1.4.3.16" evidence="5"/>
<dbReference type="Gene3D" id="3.50.50.60">
    <property type="entry name" value="FAD/NAD(P)-binding domain"/>
    <property type="match status" value="1"/>
</dbReference>
<dbReference type="PANTHER" id="PTHR11632">
    <property type="entry name" value="SUCCINATE DEHYDROGENASE 2 FLAVOPROTEIN SUBUNIT"/>
    <property type="match status" value="1"/>
</dbReference>
<dbReference type="Pfam" id="PF00890">
    <property type="entry name" value="FAD_binding_2"/>
    <property type="match status" value="1"/>
</dbReference>
<dbReference type="InterPro" id="IPR015939">
    <property type="entry name" value="Fum_Rdtase/Succ_DH_flav-like_C"/>
</dbReference>
<dbReference type="GO" id="GO:0050660">
    <property type="term" value="F:flavin adenine dinucleotide binding"/>
    <property type="evidence" value="ECO:0007669"/>
    <property type="project" value="TreeGrafter"/>
</dbReference>
<dbReference type="GO" id="GO:0009055">
    <property type="term" value="F:electron transfer activity"/>
    <property type="evidence" value="ECO:0007669"/>
    <property type="project" value="TreeGrafter"/>
</dbReference>
<dbReference type="InterPro" id="IPR003953">
    <property type="entry name" value="FAD-dep_OxRdtase_2_FAD-bd"/>
</dbReference>
<dbReference type="SUPFAM" id="SSF51905">
    <property type="entry name" value="FAD/NAD(P)-binding domain"/>
    <property type="match status" value="1"/>
</dbReference>
<evidence type="ECO:0000259" key="3">
    <source>
        <dbReference type="Pfam" id="PF00890"/>
    </source>
</evidence>
<dbReference type="RefSeq" id="WP_073586687.1">
    <property type="nucleotide sequence ID" value="NZ_AP024897.1"/>
</dbReference>
<dbReference type="Proteomes" id="UP000184600">
    <property type="component" value="Unassembled WGS sequence"/>
</dbReference>
<dbReference type="STRING" id="1117707.VQ7734_05070"/>
<sequence>MAAIASDDNIYQTGILVVGAGSAGLTAALAAKDAHPDLDVLAVDKAFPGFGGKANKGGGHCAFIPEGGEEDYVEYQVRNLGDYLSEQHLLRDYANATRQVINRMMAYGVQFYGRKAPFSGHPVIPWKVMTVDLDFMQRLARRAKAAGVKFLEKVSIVDLLTNGNRVVGAIGFSLLTGETILIKAKAVILANGNQNWRIMRMWASGRGDGIAAAYRAGAKMRNAEFGSFVGMTSVDHGHMAYGAEDALYNAKGESISEFARPFLKDNPNLGTLGGIDLGGNHALLMHWEVQKGNGPIYQDSRENGFVVSAAGRNLAPEVGQADDEWYRPVAHKFWHGLYQKKIQGYRDSNVMKEIVPGFIGECSPVYVGRDMATSMKGLYAAGDICACGNAATGAVPTPPGRNRGTGLMWSWFMGLRAGESAAEFAAATPRHGDIDYLQAGDLKARFMAPLARTDGIKPDEILKPLQHVMSAIDLSAWKHESRMKRALAEVLALKEKLPEMKVTDAHYLAAANEVTSMVLCSEMFFRAALARKESRGWFIREDYPERDDQAFCKWVVLQAQSGEMSVSFEDLPLQTYRYHPQAEISRSPDSVLIPAEAD</sequence>
<dbReference type="PRINTS" id="PR00368">
    <property type="entry name" value="FADPNR"/>
</dbReference>
<keyword evidence="2 5" id="KW-0560">Oxidoreductase</keyword>
<dbReference type="GO" id="GO:0005886">
    <property type="term" value="C:plasma membrane"/>
    <property type="evidence" value="ECO:0007669"/>
    <property type="project" value="TreeGrafter"/>
</dbReference>
<feature type="domain" description="FAD-dependent oxidoreductase 2 FAD-binding" evidence="3">
    <location>
        <begin position="15"/>
        <end position="225"/>
    </location>
</feature>
<accession>A0A1M7Z3C8</accession>
<dbReference type="Pfam" id="PF02910">
    <property type="entry name" value="Succ_DH_flav_C"/>
    <property type="match status" value="1"/>
</dbReference>
<dbReference type="GO" id="GO:0008734">
    <property type="term" value="F:L-aspartate oxidase activity"/>
    <property type="evidence" value="ECO:0007669"/>
    <property type="project" value="UniProtKB-EC"/>
</dbReference>
<dbReference type="EMBL" id="FRFG01000113">
    <property type="protein sequence ID" value="SHO59290.1"/>
    <property type="molecule type" value="Genomic_DNA"/>
</dbReference>
<dbReference type="AlphaFoldDB" id="A0A1M7Z3C8"/>
<proteinExistence type="predicted"/>
<evidence type="ECO:0000256" key="1">
    <source>
        <dbReference type="ARBA" id="ARBA00022630"/>
    </source>
</evidence>
<gene>
    <name evidence="5" type="primary">nadB_2</name>
    <name evidence="5" type="ORF">VQ7734_05070</name>
</gene>
<organism evidence="5 6">
    <name type="scientific">Vibrio quintilis</name>
    <dbReference type="NCBI Taxonomy" id="1117707"/>
    <lineage>
        <taxon>Bacteria</taxon>
        <taxon>Pseudomonadati</taxon>
        <taxon>Pseudomonadota</taxon>
        <taxon>Gammaproteobacteria</taxon>
        <taxon>Vibrionales</taxon>
        <taxon>Vibrionaceae</taxon>
        <taxon>Vibrio</taxon>
    </lineage>
</organism>
<dbReference type="SUPFAM" id="SSF46977">
    <property type="entry name" value="Succinate dehydrogenase/fumarate reductase flavoprotein C-terminal domain"/>
    <property type="match status" value="1"/>
</dbReference>
<dbReference type="GO" id="GO:0000104">
    <property type="term" value="F:succinate dehydrogenase activity"/>
    <property type="evidence" value="ECO:0007669"/>
    <property type="project" value="TreeGrafter"/>
</dbReference>
<dbReference type="Gene3D" id="1.20.58.100">
    <property type="entry name" value="Fumarate reductase/succinate dehydrogenase flavoprotein-like, C-terminal domain"/>
    <property type="match status" value="1"/>
</dbReference>
<dbReference type="PANTHER" id="PTHR11632:SF73">
    <property type="entry name" value="BLR3196 PROTEIN"/>
    <property type="match status" value="1"/>
</dbReference>
<dbReference type="GO" id="GO:0009061">
    <property type="term" value="P:anaerobic respiration"/>
    <property type="evidence" value="ECO:0007669"/>
    <property type="project" value="TreeGrafter"/>
</dbReference>
<dbReference type="PIRSF" id="PIRSF000171">
    <property type="entry name" value="SDHA_APRA_LASPO"/>
    <property type="match status" value="1"/>
</dbReference>
<keyword evidence="6" id="KW-1185">Reference proteome</keyword>
<evidence type="ECO:0000313" key="5">
    <source>
        <dbReference type="EMBL" id="SHO59290.1"/>
    </source>
</evidence>
<evidence type="ECO:0000313" key="6">
    <source>
        <dbReference type="Proteomes" id="UP000184600"/>
    </source>
</evidence>
<dbReference type="InterPro" id="IPR030664">
    <property type="entry name" value="SdhA/FrdA/AprA"/>
</dbReference>
<evidence type="ECO:0000256" key="2">
    <source>
        <dbReference type="ARBA" id="ARBA00023002"/>
    </source>
</evidence>
<dbReference type="OrthoDB" id="9805351at2"/>